<reference evidence="2" key="1">
    <citation type="journal article" date="2015" name="Nature">
        <title>Complex archaea that bridge the gap between prokaryotes and eukaryotes.</title>
        <authorList>
            <person name="Spang A."/>
            <person name="Saw J.H."/>
            <person name="Jorgensen S.L."/>
            <person name="Zaremba-Niedzwiedzka K."/>
            <person name="Martijn J."/>
            <person name="Lind A.E."/>
            <person name="van Eijk R."/>
            <person name="Schleper C."/>
            <person name="Guy L."/>
            <person name="Ettema T.J."/>
        </authorList>
    </citation>
    <scope>NUCLEOTIDE SEQUENCE</scope>
</reference>
<evidence type="ECO:0000256" key="1">
    <source>
        <dbReference type="SAM" id="Phobius"/>
    </source>
</evidence>
<proteinExistence type="predicted"/>
<evidence type="ECO:0000313" key="2">
    <source>
        <dbReference type="EMBL" id="KKN99432.1"/>
    </source>
</evidence>
<keyword evidence="1" id="KW-0472">Membrane</keyword>
<protein>
    <submittedName>
        <fullName evidence="2">Uncharacterized protein</fullName>
    </submittedName>
</protein>
<dbReference type="EMBL" id="LAZR01000046">
    <property type="protein sequence ID" value="KKN99432.1"/>
    <property type="molecule type" value="Genomic_DNA"/>
</dbReference>
<comment type="caution">
    <text evidence="2">The sequence shown here is derived from an EMBL/GenBank/DDBJ whole genome shotgun (WGS) entry which is preliminary data.</text>
</comment>
<sequence length="55" mass="6215">MSPLSKTKFTLGTCSRGTPIQYLMYAVAQNAYSIYVLWLTQLLLTKGYSPRSNTH</sequence>
<dbReference type="AlphaFoldDB" id="A0A0F9VHY2"/>
<keyword evidence="1" id="KW-1133">Transmembrane helix</keyword>
<feature type="transmembrane region" description="Helical" evidence="1">
    <location>
        <begin position="20"/>
        <end position="44"/>
    </location>
</feature>
<gene>
    <name evidence="2" type="ORF">LCGC14_0135230</name>
</gene>
<organism evidence="2">
    <name type="scientific">marine sediment metagenome</name>
    <dbReference type="NCBI Taxonomy" id="412755"/>
    <lineage>
        <taxon>unclassified sequences</taxon>
        <taxon>metagenomes</taxon>
        <taxon>ecological metagenomes</taxon>
    </lineage>
</organism>
<name>A0A0F9VHY2_9ZZZZ</name>
<keyword evidence="1" id="KW-0812">Transmembrane</keyword>
<accession>A0A0F9VHY2</accession>